<reference evidence="2 3" key="1">
    <citation type="journal article" date="2019" name="Emerg. Microbes Infect.">
        <title>Comprehensive subspecies identification of 175 nontuberculous mycobacteria species based on 7547 genomic profiles.</title>
        <authorList>
            <person name="Matsumoto Y."/>
            <person name="Kinjo T."/>
            <person name="Motooka D."/>
            <person name="Nabeya D."/>
            <person name="Jung N."/>
            <person name="Uechi K."/>
            <person name="Horii T."/>
            <person name="Iida T."/>
            <person name="Fujita J."/>
            <person name="Nakamura S."/>
        </authorList>
    </citation>
    <scope>NUCLEOTIDE SEQUENCE [LARGE SCALE GENOMIC DNA]</scope>
    <source>
        <strain evidence="2 3">JCM 6370</strain>
    </source>
</reference>
<evidence type="ECO:0000256" key="1">
    <source>
        <dbReference type="SAM" id="MobiDB-lite"/>
    </source>
</evidence>
<proteinExistence type="predicted"/>
<feature type="compositionally biased region" description="Low complexity" evidence="1">
    <location>
        <begin position="62"/>
        <end position="73"/>
    </location>
</feature>
<dbReference type="AlphaFoldDB" id="A0A7I7URT4"/>
<evidence type="ECO:0000313" key="3">
    <source>
        <dbReference type="Proteomes" id="UP000467252"/>
    </source>
</evidence>
<evidence type="ECO:0000313" key="2">
    <source>
        <dbReference type="EMBL" id="BBY84142.1"/>
    </source>
</evidence>
<dbReference type="EMBL" id="AP022599">
    <property type="protein sequence ID" value="BBY84142.1"/>
    <property type="molecule type" value="Genomic_DNA"/>
</dbReference>
<organism evidence="2 3">
    <name type="scientific">Mycolicibacterium pulveris</name>
    <name type="common">Mycobacterium pulveris</name>
    <dbReference type="NCBI Taxonomy" id="36813"/>
    <lineage>
        <taxon>Bacteria</taxon>
        <taxon>Bacillati</taxon>
        <taxon>Actinomycetota</taxon>
        <taxon>Actinomycetes</taxon>
        <taxon>Mycobacteriales</taxon>
        <taxon>Mycobacteriaceae</taxon>
        <taxon>Mycolicibacterium</taxon>
    </lineage>
</organism>
<feature type="region of interest" description="Disordered" evidence="1">
    <location>
        <begin position="33"/>
        <end position="95"/>
    </location>
</feature>
<protein>
    <submittedName>
        <fullName evidence="2">Uncharacterized protein</fullName>
    </submittedName>
</protein>
<name>A0A7I7URT4_MYCPV</name>
<gene>
    <name evidence="2" type="ORF">MPUL_53000</name>
</gene>
<accession>A0A7I7URT4</accession>
<keyword evidence="3" id="KW-1185">Reference proteome</keyword>
<dbReference type="Proteomes" id="UP000467252">
    <property type="component" value="Chromosome"/>
</dbReference>
<sequence length="95" mass="9636">MTAAGGSTTASASRVNIAESGHTCATSAATFQPAQRVGVDHSSALSWLQRPDHRSHASANTARAAPPSSRIPPNLATPDYAGVEVGNQPGIKEAS</sequence>